<accession>A0AAV0ZZK6</accession>
<evidence type="ECO:0000256" key="1">
    <source>
        <dbReference type="SAM" id="MobiDB-lite"/>
    </source>
</evidence>
<dbReference type="Proteomes" id="UP001157006">
    <property type="component" value="Chromosome 3"/>
</dbReference>
<proteinExistence type="predicted"/>
<feature type="region of interest" description="Disordered" evidence="1">
    <location>
        <begin position="151"/>
        <end position="174"/>
    </location>
</feature>
<gene>
    <name evidence="2" type="ORF">VFH_III074240</name>
</gene>
<reference evidence="2 3" key="1">
    <citation type="submission" date="2023-01" db="EMBL/GenBank/DDBJ databases">
        <authorList>
            <person name="Kreplak J."/>
        </authorList>
    </citation>
    <scope>NUCLEOTIDE SEQUENCE [LARGE SCALE GENOMIC DNA]</scope>
</reference>
<keyword evidence="3" id="KW-1185">Reference proteome</keyword>
<evidence type="ECO:0000313" key="3">
    <source>
        <dbReference type="Proteomes" id="UP001157006"/>
    </source>
</evidence>
<organism evidence="2 3">
    <name type="scientific">Vicia faba</name>
    <name type="common">Broad bean</name>
    <name type="synonym">Faba vulgaris</name>
    <dbReference type="NCBI Taxonomy" id="3906"/>
    <lineage>
        <taxon>Eukaryota</taxon>
        <taxon>Viridiplantae</taxon>
        <taxon>Streptophyta</taxon>
        <taxon>Embryophyta</taxon>
        <taxon>Tracheophyta</taxon>
        <taxon>Spermatophyta</taxon>
        <taxon>Magnoliopsida</taxon>
        <taxon>eudicotyledons</taxon>
        <taxon>Gunneridae</taxon>
        <taxon>Pentapetalae</taxon>
        <taxon>rosids</taxon>
        <taxon>fabids</taxon>
        <taxon>Fabales</taxon>
        <taxon>Fabaceae</taxon>
        <taxon>Papilionoideae</taxon>
        <taxon>50 kb inversion clade</taxon>
        <taxon>NPAAA clade</taxon>
        <taxon>Hologalegina</taxon>
        <taxon>IRL clade</taxon>
        <taxon>Fabeae</taxon>
        <taxon>Vicia</taxon>
    </lineage>
</organism>
<dbReference type="AlphaFoldDB" id="A0AAV0ZZK6"/>
<dbReference type="EMBL" id="OX451738">
    <property type="protein sequence ID" value="CAI8603169.1"/>
    <property type="molecule type" value="Genomic_DNA"/>
</dbReference>
<protein>
    <submittedName>
        <fullName evidence="2">Uncharacterized protein</fullName>
    </submittedName>
</protein>
<sequence>MADVNEDGTSGSGADLNMLDGHKPYPAVVLSGFGGRKRSKKATGDAIVDEIIYCCGCRESVVFGELLLIIKLNRCTGPANICCWLQSWSCQFAHLSCRLYYPPWLVCFRLTITNLHSSPMNDDDDQDLILPEIPKDFTCCNDLRSELLIPDSGAERSGAERSGAADPREWEKRE</sequence>
<name>A0AAV0ZZK6_VICFA</name>
<evidence type="ECO:0000313" key="2">
    <source>
        <dbReference type="EMBL" id="CAI8603169.1"/>
    </source>
</evidence>